<keyword evidence="2" id="KW-0433">Leucine-rich repeat</keyword>
<dbReference type="PANTHER" id="PTHR33463:SF222">
    <property type="entry name" value="NB-ARC-RELATED"/>
    <property type="match status" value="1"/>
</dbReference>
<keyword evidence="9" id="KW-1185">Reference proteome</keyword>
<evidence type="ECO:0000256" key="3">
    <source>
        <dbReference type="ARBA" id="ARBA00022737"/>
    </source>
</evidence>
<dbReference type="Pfam" id="PF23247">
    <property type="entry name" value="LRR_RPS2"/>
    <property type="match status" value="5"/>
</dbReference>
<dbReference type="GO" id="GO:0043531">
    <property type="term" value="F:ADP binding"/>
    <property type="evidence" value="ECO:0007669"/>
    <property type="project" value="InterPro"/>
</dbReference>
<keyword evidence="3" id="KW-0677">Repeat</keyword>
<dbReference type="Gene3D" id="1.10.8.430">
    <property type="entry name" value="Helical domain of apoptotic protease-activating factors"/>
    <property type="match status" value="1"/>
</dbReference>
<evidence type="ECO:0000256" key="2">
    <source>
        <dbReference type="ARBA" id="ARBA00022614"/>
    </source>
</evidence>
<dbReference type="EMBL" id="SZYD01000001">
    <property type="protein sequence ID" value="KAD7477388.1"/>
    <property type="molecule type" value="Genomic_DNA"/>
</dbReference>
<dbReference type="SUPFAM" id="SSF52540">
    <property type="entry name" value="P-loop containing nucleoside triphosphate hydrolases"/>
    <property type="match status" value="1"/>
</dbReference>
<dbReference type="Pfam" id="PF00931">
    <property type="entry name" value="NB-ARC"/>
    <property type="match status" value="1"/>
</dbReference>
<dbReference type="GO" id="GO:0006952">
    <property type="term" value="P:defense response"/>
    <property type="evidence" value="ECO:0007669"/>
    <property type="project" value="UniProtKB-KW"/>
</dbReference>
<protein>
    <submittedName>
        <fullName evidence="8">Uncharacterized protein</fullName>
    </submittedName>
</protein>
<dbReference type="OrthoDB" id="3794806at2759"/>
<organism evidence="8 9">
    <name type="scientific">Mikania micrantha</name>
    <name type="common">bitter vine</name>
    <dbReference type="NCBI Taxonomy" id="192012"/>
    <lineage>
        <taxon>Eukaryota</taxon>
        <taxon>Viridiplantae</taxon>
        <taxon>Streptophyta</taxon>
        <taxon>Embryophyta</taxon>
        <taxon>Tracheophyta</taxon>
        <taxon>Spermatophyta</taxon>
        <taxon>Magnoliopsida</taxon>
        <taxon>eudicotyledons</taxon>
        <taxon>Gunneridae</taxon>
        <taxon>Pentapetalae</taxon>
        <taxon>asterids</taxon>
        <taxon>campanulids</taxon>
        <taxon>Asterales</taxon>
        <taxon>Asteraceae</taxon>
        <taxon>Asteroideae</taxon>
        <taxon>Heliantheae alliance</taxon>
        <taxon>Eupatorieae</taxon>
        <taxon>Mikania</taxon>
    </lineage>
</organism>
<evidence type="ECO:0000256" key="5">
    <source>
        <dbReference type="ARBA" id="ARBA00022840"/>
    </source>
</evidence>
<dbReference type="InterPro" id="IPR002182">
    <property type="entry name" value="NB-ARC"/>
</dbReference>
<dbReference type="PRINTS" id="PR00364">
    <property type="entry name" value="DISEASERSIST"/>
</dbReference>
<keyword evidence="5" id="KW-0547">Nucleotide-binding</keyword>
<evidence type="ECO:0000313" key="9">
    <source>
        <dbReference type="Proteomes" id="UP000326396"/>
    </source>
</evidence>
<keyword evidence="5" id="KW-0067">ATP-binding</keyword>
<name>A0A5N6Q0G7_9ASTR</name>
<feature type="domain" description="Disease resistance protein At4g27190-like leucine-rich repeats" evidence="7">
    <location>
        <begin position="1128"/>
        <end position="1270"/>
    </location>
</feature>
<accession>A0A5N6Q0G7</accession>
<evidence type="ECO:0000256" key="1">
    <source>
        <dbReference type="ARBA" id="ARBA00008894"/>
    </source>
</evidence>
<gene>
    <name evidence="8" type="ORF">E3N88_00524</name>
</gene>
<evidence type="ECO:0000259" key="7">
    <source>
        <dbReference type="Pfam" id="PF23247"/>
    </source>
</evidence>
<proteinExistence type="inferred from homology"/>
<comment type="similarity">
    <text evidence="1">Belongs to the disease resistance NB-LRR family.</text>
</comment>
<dbReference type="InterPro" id="IPR050905">
    <property type="entry name" value="Plant_NBS-LRR"/>
</dbReference>
<dbReference type="Proteomes" id="UP000326396">
    <property type="component" value="Linkage Group LG1"/>
</dbReference>
<keyword evidence="4" id="KW-0611">Plant defense</keyword>
<feature type="domain" description="Disease resistance protein At4g27190-like leucine-rich repeats" evidence="7">
    <location>
        <begin position="678"/>
        <end position="812"/>
    </location>
</feature>
<comment type="caution">
    <text evidence="8">The sequence shown here is derived from an EMBL/GenBank/DDBJ whole genome shotgun (WGS) entry which is preliminary data.</text>
</comment>
<sequence>MEFITPVVTIIIESLMAPVKKHMGFFFSSTKHVENMTKKLSKLNEAKLDMEKKEEDALINDRLTPTSFPRWLEKVKTINRKTENIPTGRNRCKNIKIRYKVGKSSFNILQEIDDLLEEQNKIVWNNKQRPLGMVRSSTGPSTSQIDYDVTQNIFQSRKSIFNDILTSLEHDNKAQKMALWGMGGVGKTTMMEDIKKVVEKKGLFAYVLKLDIGRKYDPITTQKHIANHMGVALTEETKEDRVERLGKSYKEMSKMGKKILFILDDVWEVIDLKDIGLANPFPKGFKLLVTSRFKKVCIGMDIETRSIMEVDRLEEEEAKHLFWKSLGYTSGDGELRMIGEDILKKCGGLPIAIKTIALALRGEGKDAWEVTQKNLQRHKLKEIKDLEYVVYNIFEISYKHLKKEDDKAIFVLCGLFPDDFEISLEELLWFGWGLQLFKNANSLMEARKRIKMSVDNLISANLLTKSYSTGRVKIYNLARDFVLVNISKFKQASIVNHGDKSEWPTQDTHESCERILLTCKGMSEFPKDFYYPNLTLLKLMNGDRLLKFPEDFHKRMEKLQVMAYDKIQYPLSAHSLCYSTNLQTLCLHSCSLVDNDISFLGNLVNLEVLSLAYCGIRKLPSTIKKLKMLKLLDLTKCFDLCIDDDVFQCLGKLEELYMRVSEQKSIRFSDANCDELKQISGKLNALEIEFFKNILQPKNVSFKNLQRFRISMGDFLNEDNEYSFKNTLKLVTNSNDLLECKINELFSQTEELQLSVKDIINVGDITISPTQHSTFSNLKDLHVYECEELTHLFTVYMANGLKKLESLTVSSCPLLKSIVSSCDGVNVIELPQLVTLNLQNLPNFTSIILEDDISSTQPLFNKEVVIPNLSKLIINGLEKLKQIWACDFTSDEEDNISMLKVIEVNDCNSLVNLFPCNPMKILTRLENLRVNKCCSIEVIFNIDLGKIKQDASNLRSIEVSELDELREVWRINEKNEESNSDHLFRGFHGLETIQINNCRKFKNVFTPITTNFDTSALIDIRILLDGKVEEAEMNGISEVDDDLSILAFPSYHLTRAFNQIHKIYFRGIEGAKVLFEIETPLINRELVSPHQQPPLPLLPCLEDLKLENIHSMSHVWKCNNWNKFFILHKHQPQSSFQNLTNIYLYQCNGIKYLFSPLMFKFLSGLKTLYIGACKGMEEVVSNRDDHEVLNTSVTTLFPCLDYLTLDNLSNLKHIGGGVTKCSGVDVVPWSLCQYSTKINILFCPSLSTLIPSISIRQMQKLQELTIKNCKSMVEVFESKEINNIGSTDRGSVTLPRPKTITNLHHQLTNLKKLSISECDLLEYIFTISTLESLRKLEKLKIISCKAMKAIVREEHEEEPSKVVFPRLKSIKFMDLPSLAGFFMGIDFKFEWRSLDYVMIKDCPQMMVFTSGESIAPKLKYIHSWLGKYNPECSLNLRRMPPPSSDSVCPSAQGTPWSFPNIIEMDLNENNEFKKIFPSNELLQLKILEKIFVRYCRNVEEVFEVTKNDSPTVVTFPKLREVELKYLNNLKYIWKSNQWNILEFPNLTRLSIYWCHNLEYVFTTSMVGSLIKLQELDITWCDKLEVIVKKEEEYDGKMSEIMFPSLKFL</sequence>
<evidence type="ECO:0000259" key="6">
    <source>
        <dbReference type="Pfam" id="PF00931"/>
    </source>
</evidence>
<reference evidence="8 9" key="1">
    <citation type="submission" date="2019-05" db="EMBL/GenBank/DDBJ databases">
        <title>Mikania micrantha, genome provides insights into the molecular mechanism of rapid growth.</title>
        <authorList>
            <person name="Liu B."/>
        </authorList>
    </citation>
    <scope>NUCLEOTIDE SEQUENCE [LARGE SCALE GENOMIC DNA]</scope>
    <source>
        <strain evidence="8">NLD-2019</strain>
        <tissue evidence="8">Leaf</tissue>
    </source>
</reference>
<dbReference type="InterPro" id="IPR057135">
    <property type="entry name" value="At4g27190-like_LRR"/>
</dbReference>
<feature type="domain" description="Disease resistance protein At4g27190-like leucine-rich repeats" evidence="7">
    <location>
        <begin position="878"/>
        <end position="1009"/>
    </location>
</feature>
<dbReference type="Gene3D" id="3.40.50.300">
    <property type="entry name" value="P-loop containing nucleotide triphosphate hydrolases"/>
    <property type="match status" value="1"/>
</dbReference>
<dbReference type="InterPro" id="IPR027417">
    <property type="entry name" value="P-loop_NTPase"/>
</dbReference>
<evidence type="ECO:0000313" key="8">
    <source>
        <dbReference type="EMBL" id="KAD7477388.1"/>
    </source>
</evidence>
<dbReference type="Gene3D" id="3.80.10.10">
    <property type="entry name" value="Ribonuclease Inhibitor"/>
    <property type="match status" value="5"/>
</dbReference>
<feature type="domain" description="NB-ARC" evidence="6">
    <location>
        <begin position="161"/>
        <end position="324"/>
    </location>
</feature>
<dbReference type="GO" id="GO:0005524">
    <property type="term" value="F:ATP binding"/>
    <property type="evidence" value="ECO:0007669"/>
    <property type="project" value="UniProtKB-KW"/>
</dbReference>
<dbReference type="InterPro" id="IPR032675">
    <property type="entry name" value="LRR_dom_sf"/>
</dbReference>
<dbReference type="SUPFAM" id="SSF52047">
    <property type="entry name" value="RNI-like"/>
    <property type="match status" value="2"/>
</dbReference>
<dbReference type="InterPro" id="IPR042197">
    <property type="entry name" value="Apaf_helical"/>
</dbReference>
<dbReference type="InterPro" id="IPR036388">
    <property type="entry name" value="WH-like_DNA-bd_sf"/>
</dbReference>
<feature type="domain" description="Disease resistance protein At4g27190-like leucine-rich repeats" evidence="7">
    <location>
        <begin position="1456"/>
        <end position="1581"/>
    </location>
</feature>
<dbReference type="Gene3D" id="1.10.10.10">
    <property type="entry name" value="Winged helix-like DNA-binding domain superfamily/Winged helix DNA-binding domain"/>
    <property type="match status" value="1"/>
</dbReference>
<dbReference type="PANTHER" id="PTHR33463">
    <property type="entry name" value="NB-ARC DOMAIN-CONTAINING PROTEIN-RELATED"/>
    <property type="match status" value="1"/>
</dbReference>
<feature type="domain" description="Disease resistance protein At4g27190-like leucine-rich repeats" evidence="7">
    <location>
        <begin position="1305"/>
        <end position="1405"/>
    </location>
</feature>
<dbReference type="SUPFAM" id="SSF52058">
    <property type="entry name" value="L domain-like"/>
    <property type="match status" value="1"/>
</dbReference>
<evidence type="ECO:0000256" key="4">
    <source>
        <dbReference type="ARBA" id="ARBA00022821"/>
    </source>
</evidence>